<dbReference type="Proteomes" id="UP000315295">
    <property type="component" value="Unassembled WGS sequence"/>
</dbReference>
<evidence type="ECO:0000313" key="1">
    <source>
        <dbReference type="EMBL" id="TQE05740.1"/>
    </source>
</evidence>
<keyword evidence="2" id="KW-1185">Reference proteome</keyword>
<protein>
    <submittedName>
        <fullName evidence="1">Uncharacterized protein</fullName>
    </submittedName>
</protein>
<accession>A0A540N5G3</accession>
<dbReference type="AlphaFoldDB" id="A0A540N5G3"/>
<reference evidence="1 2" key="1">
    <citation type="journal article" date="2019" name="G3 (Bethesda)">
        <title>Sequencing of a Wild Apple (Malus baccata) Genome Unravels the Differences Between Cultivated and Wild Apple Species Regarding Disease Resistance and Cold Tolerance.</title>
        <authorList>
            <person name="Chen X."/>
        </authorList>
    </citation>
    <scope>NUCLEOTIDE SEQUENCE [LARGE SCALE GENOMIC DNA]</scope>
    <source>
        <strain evidence="2">cv. Shandingzi</strain>
        <tissue evidence="1">Leaves</tissue>
    </source>
</reference>
<name>A0A540N5G3_MALBA</name>
<gene>
    <name evidence="1" type="ORF">C1H46_008646</name>
</gene>
<sequence length="118" mass="13691">MLNLREEKQQGINIYQDTTQKERNCSVCNSLMFSLLLTGTRRGEGLCRKSYENSLGIRVQEKGEIKSDDVSLSKTPAKFNGMVFAQVFRGWTKVKARDFTKRKVKAWDKNIKEWQQVP</sequence>
<comment type="caution">
    <text evidence="1">The sequence shown here is derived from an EMBL/GenBank/DDBJ whole genome shotgun (WGS) entry which is preliminary data.</text>
</comment>
<evidence type="ECO:0000313" key="2">
    <source>
        <dbReference type="Proteomes" id="UP000315295"/>
    </source>
</evidence>
<organism evidence="1 2">
    <name type="scientific">Malus baccata</name>
    <name type="common">Siberian crab apple</name>
    <name type="synonym">Pyrus baccata</name>
    <dbReference type="NCBI Taxonomy" id="106549"/>
    <lineage>
        <taxon>Eukaryota</taxon>
        <taxon>Viridiplantae</taxon>
        <taxon>Streptophyta</taxon>
        <taxon>Embryophyta</taxon>
        <taxon>Tracheophyta</taxon>
        <taxon>Spermatophyta</taxon>
        <taxon>Magnoliopsida</taxon>
        <taxon>eudicotyledons</taxon>
        <taxon>Gunneridae</taxon>
        <taxon>Pentapetalae</taxon>
        <taxon>rosids</taxon>
        <taxon>fabids</taxon>
        <taxon>Rosales</taxon>
        <taxon>Rosaceae</taxon>
        <taxon>Amygdaloideae</taxon>
        <taxon>Maleae</taxon>
        <taxon>Malus</taxon>
    </lineage>
</organism>
<proteinExistence type="predicted"/>
<dbReference type="EMBL" id="VIEB01000116">
    <property type="protein sequence ID" value="TQE05740.1"/>
    <property type="molecule type" value="Genomic_DNA"/>
</dbReference>